<feature type="transmembrane region" description="Helical" evidence="6">
    <location>
        <begin position="232"/>
        <end position="252"/>
    </location>
</feature>
<proteinExistence type="inferred from homology"/>
<dbReference type="SUPFAM" id="SSF103473">
    <property type="entry name" value="MFS general substrate transporter"/>
    <property type="match status" value="2"/>
</dbReference>
<evidence type="ECO:0000256" key="4">
    <source>
        <dbReference type="ARBA" id="ARBA00022989"/>
    </source>
</evidence>
<keyword evidence="9" id="KW-1185">Reference proteome</keyword>
<organism evidence="8 9">
    <name type="scientific">Lophiotrema nucula</name>
    <dbReference type="NCBI Taxonomy" id="690887"/>
    <lineage>
        <taxon>Eukaryota</taxon>
        <taxon>Fungi</taxon>
        <taxon>Dikarya</taxon>
        <taxon>Ascomycota</taxon>
        <taxon>Pezizomycotina</taxon>
        <taxon>Dothideomycetes</taxon>
        <taxon>Pleosporomycetidae</taxon>
        <taxon>Pleosporales</taxon>
        <taxon>Lophiotremataceae</taxon>
        <taxon>Lophiotrema</taxon>
    </lineage>
</organism>
<feature type="transmembrane region" description="Helical" evidence="6">
    <location>
        <begin position="338"/>
        <end position="356"/>
    </location>
</feature>
<evidence type="ECO:0000313" key="8">
    <source>
        <dbReference type="EMBL" id="KAF2120200.1"/>
    </source>
</evidence>
<evidence type="ECO:0000313" key="9">
    <source>
        <dbReference type="Proteomes" id="UP000799770"/>
    </source>
</evidence>
<feature type="transmembrane region" description="Helical" evidence="6">
    <location>
        <begin position="313"/>
        <end position="331"/>
    </location>
</feature>
<feature type="transmembrane region" description="Helical" evidence="6">
    <location>
        <begin position="46"/>
        <end position="67"/>
    </location>
</feature>
<feature type="transmembrane region" description="Helical" evidence="6">
    <location>
        <begin position="477"/>
        <end position="499"/>
    </location>
</feature>
<accession>A0A6A5ZKL4</accession>
<keyword evidence="5 6" id="KW-0472">Membrane</keyword>
<feature type="transmembrane region" description="Helical" evidence="6">
    <location>
        <begin position="368"/>
        <end position="389"/>
    </location>
</feature>
<dbReference type="OrthoDB" id="10021397at2759"/>
<feature type="domain" description="Major facilitator superfamily (MFS) profile" evidence="7">
    <location>
        <begin position="9"/>
        <end position="499"/>
    </location>
</feature>
<dbReference type="Pfam" id="PF07690">
    <property type="entry name" value="MFS_1"/>
    <property type="match status" value="1"/>
</dbReference>
<evidence type="ECO:0000256" key="3">
    <source>
        <dbReference type="ARBA" id="ARBA00022692"/>
    </source>
</evidence>
<evidence type="ECO:0000256" key="1">
    <source>
        <dbReference type="ARBA" id="ARBA00004141"/>
    </source>
</evidence>
<feature type="transmembrane region" description="Helical" evidence="6">
    <location>
        <begin position="204"/>
        <end position="226"/>
    </location>
</feature>
<evidence type="ECO:0000259" key="7">
    <source>
        <dbReference type="PROSITE" id="PS50850"/>
    </source>
</evidence>
<dbReference type="PANTHER" id="PTHR23501">
    <property type="entry name" value="MAJOR FACILITATOR SUPERFAMILY"/>
    <property type="match status" value="1"/>
</dbReference>
<feature type="transmembrane region" description="Helical" evidence="6">
    <location>
        <begin position="401"/>
        <end position="425"/>
    </location>
</feature>
<keyword evidence="4 6" id="KW-1133">Transmembrane helix</keyword>
<dbReference type="PANTHER" id="PTHR23501:SF193">
    <property type="entry name" value="MULTIDRUG TRANSPORTER, PUTATIVE (AFU_ORTHOLOGUE AFUA_8G00940)-RELATED"/>
    <property type="match status" value="1"/>
</dbReference>
<feature type="transmembrane region" description="Helical" evidence="6">
    <location>
        <begin position="74"/>
        <end position="93"/>
    </location>
</feature>
<dbReference type="InterPro" id="IPR011701">
    <property type="entry name" value="MFS"/>
</dbReference>
<dbReference type="PROSITE" id="PS50850">
    <property type="entry name" value="MFS"/>
    <property type="match status" value="1"/>
</dbReference>
<name>A0A6A5ZKL4_9PLEO</name>
<comment type="similarity">
    <text evidence="2">Belongs to the major facilitator superfamily. TCR/Tet family.</text>
</comment>
<reference evidence="8" key="1">
    <citation type="journal article" date="2020" name="Stud. Mycol.">
        <title>101 Dothideomycetes genomes: a test case for predicting lifestyles and emergence of pathogens.</title>
        <authorList>
            <person name="Haridas S."/>
            <person name="Albert R."/>
            <person name="Binder M."/>
            <person name="Bloem J."/>
            <person name="Labutti K."/>
            <person name="Salamov A."/>
            <person name="Andreopoulos B."/>
            <person name="Baker S."/>
            <person name="Barry K."/>
            <person name="Bills G."/>
            <person name="Bluhm B."/>
            <person name="Cannon C."/>
            <person name="Castanera R."/>
            <person name="Culley D."/>
            <person name="Daum C."/>
            <person name="Ezra D."/>
            <person name="Gonzalez J."/>
            <person name="Henrissat B."/>
            <person name="Kuo A."/>
            <person name="Liang C."/>
            <person name="Lipzen A."/>
            <person name="Lutzoni F."/>
            <person name="Magnuson J."/>
            <person name="Mondo S."/>
            <person name="Nolan M."/>
            <person name="Ohm R."/>
            <person name="Pangilinan J."/>
            <person name="Park H.-J."/>
            <person name="Ramirez L."/>
            <person name="Alfaro M."/>
            <person name="Sun H."/>
            <person name="Tritt A."/>
            <person name="Yoshinaga Y."/>
            <person name="Zwiers L.-H."/>
            <person name="Turgeon B."/>
            <person name="Goodwin S."/>
            <person name="Spatafora J."/>
            <person name="Crous P."/>
            <person name="Grigoriev I."/>
        </authorList>
    </citation>
    <scope>NUCLEOTIDE SEQUENCE</scope>
    <source>
        <strain evidence="8">CBS 627.86</strain>
    </source>
</reference>
<dbReference type="GO" id="GO:0022857">
    <property type="term" value="F:transmembrane transporter activity"/>
    <property type="evidence" value="ECO:0007669"/>
    <property type="project" value="InterPro"/>
</dbReference>
<dbReference type="Gene3D" id="1.20.1250.20">
    <property type="entry name" value="MFS general substrate transporter like domains"/>
    <property type="match status" value="1"/>
</dbReference>
<dbReference type="InterPro" id="IPR036259">
    <property type="entry name" value="MFS_trans_sf"/>
</dbReference>
<dbReference type="InterPro" id="IPR020846">
    <property type="entry name" value="MFS_dom"/>
</dbReference>
<dbReference type="CDD" id="cd17502">
    <property type="entry name" value="MFS_Azr1_MDR_like"/>
    <property type="match status" value="1"/>
</dbReference>
<dbReference type="Proteomes" id="UP000799770">
    <property type="component" value="Unassembled WGS sequence"/>
</dbReference>
<keyword evidence="3 6" id="KW-0812">Transmembrane</keyword>
<dbReference type="GO" id="GO:0005886">
    <property type="term" value="C:plasma membrane"/>
    <property type="evidence" value="ECO:0007669"/>
    <property type="project" value="TreeGrafter"/>
</dbReference>
<sequence>MSGVKVWLTVAALTLCSFLVMLDMSIIATAIPQITTSFRALMDVGWYGSSYLLASSAVQPLTGKLYLAFEVKSTFLAFLTLFELGSLLCGAASSSTSFIIGRAVSGLGASGLLNGALTIIAAAVPMHQRPALIGVVMLVGQIGMVGGPVLGGVLTQYASWRWCFYINLPVGAIAVICLAAIQIPDRFGRLRAKKSTMLSRLLNLDPVGFCLFASWTVMFLMALQWGGTFYPWRSAMIVGLFCGAAGTAIIFATWEKSVGDNAMFPYSMLRKRVVWSSCVVIFLFQGCALIYSYYVPTYFQAVKGVSPLASGVYNSPGIGSQMVFAGVSSVLVGKLGHYLPWSVASAIIVAVGSGLMSTLTPHSGAARWIGYQLLAGIGRGCGATMPMVAVQNILEPEQIPLGMSLVAFCQSFGGSIFLTLAQTIFNGSLLSGLRRFAPTVDAQAVIDAGASGIREAVKPEEVAGVLQAYNLGISREFFLAGGASIGVLAFSWGMGWHSVRRQKAEGR</sequence>
<dbReference type="Gene3D" id="1.20.1720.10">
    <property type="entry name" value="Multidrug resistance protein D"/>
    <property type="match status" value="1"/>
</dbReference>
<protein>
    <submittedName>
        <fullName evidence="8">Major facilitator superfamily transporter</fullName>
    </submittedName>
</protein>
<evidence type="ECO:0000256" key="2">
    <source>
        <dbReference type="ARBA" id="ARBA00007520"/>
    </source>
</evidence>
<dbReference type="AlphaFoldDB" id="A0A6A5ZKL4"/>
<feature type="transmembrane region" description="Helical" evidence="6">
    <location>
        <begin position="273"/>
        <end position="293"/>
    </location>
</feature>
<comment type="subcellular location">
    <subcellularLocation>
        <location evidence="1">Membrane</location>
        <topology evidence="1">Multi-pass membrane protein</topology>
    </subcellularLocation>
</comment>
<feature type="transmembrane region" description="Helical" evidence="6">
    <location>
        <begin position="131"/>
        <end position="158"/>
    </location>
</feature>
<feature type="transmembrane region" description="Helical" evidence="6">
    <location>
        <begin position="164"/>
        <end position="183"/>
    </location>
</feature>
<gene>
    <name evidence="8" type="ORF">BDV96DRAFT_610233</name>
</gene>
<dbReference type="EMBL" id="ML977314">
    <property type="protein sequence ID" value="KAF2120200.1"/>
    <property type="molecule type" value="Genomic_DNA"/>
</dbReference>
<feature type="transmembrane region" description="Helical" evidence="6">
    <location>
        <begin position="99"/>
        <end position="124"/>
    </location>
</feature>
<evidence type="ECO:0000256" key="6">
    <source>
        <dbReference type="SAM" id="Phobius"/>
    </source>
</evidence>
<evidence type="ECO:0000256" key="5">
    <source>
        <dbReference type="ARBA" id="ARBA00023136"/>
    </source>
</evidence>